<dbReference type="Gramene" id="AUR62040022-RA">
    <property type="protein sequence ID" value="AUR62040022-RA:cds"/>
    <property type="gene ID" value="AUR62040022"/>
</dbReference>
<dbReference type="Proteomes" id="UP000596660">
    <property type="component" value="Unplaced"/>
</dbReference>
<dbReference type="AlphaFoldDB" id="A0A803N3V1"/>
<name>A0A803N3V1_CHEQI</name>
<reference evidence="5" key="2">
    <citation type="submission" date="2021-03" db="UniProtKB">
        <authorList>
            <consortium name="EnsemblPlants"/>
        </authorList>
    </citation>
    <scope>IDENTIFICATION</scope>
</reference>
<comment type="similarity">
    <text evidence="1">Belongs to the ICR family.</text>
</comment>
<evidence type="ECO:0000256" key="1">
    <source>
        <dbReference type="ARBA" id="ARBA00009778"/>
    </source>
</evidence>
<evidence type="ECO:0000256" key="4">
    <source>
        <dbReference type="SAM" id="MobiDB-lite"/>
    </source>
</evidence>
<evidence type="ECO:0000313" key="5">
    <source>
        <dbReference type="EnsemblPlants" id="AUR62040022-RA:cds"/>
    </source>
</evidence>
<reference evidence="5" key="1">
    <citation type="journal article" date="2017" name="Nature">
        <title>The genome of Chenopodium quinoa.</title>
        <authorList>
            <person name="Jarvis D.E."/>
            <person name="Ho Y.S."/>
            <person name="Lightfoot D.J."/>
            <person name="Schmoeckel S.M."/>
            <person name="Li B."/>
            <person name="Borm T.J.A."/>
            <person name="Ohyanagi H."/>
            <person name="Mineta K."/>
            <person name="Michell C.T."/>
            <person name="Saber N."/>
            <person name="Kharbatia N.M."/>
            <person name="Rupper R.R."/>
            <person name="Sharp A.R."/>
            <person name="Dally N."/>
            <person name="Boughton B.A."/>
            <person name="Woo Y.H."/>
            <person name="Gao G."/>
            <person name="Schijlen E.G.W.M."/>
            <person name="Guo X."/>
            <person name="Momin A.A."/>
            <person name="Negrao S."/>
            <person name="Al-Babili S."/>
            <person name="Gehring C."/>
            <person name="Roessner U."/>
            <person name="Jung C."/>
            <person name="Murphy K."/>
            <person name="Arold S.T."/>
            <person name="Gojobori T."/>
            <person name="van der Linden C.G."/>
            <person name="van Loo E.N."/>
            <person name="Jellen E.N."/>
            <person name="Maughan P.J."/>
            <person name="Tester M."/>
        </authorList>
    </citation>
    <scope>NUCLEOTIDE SEQUENCE [LARGE SCALE GENOMIC DNA]</scope>
    <source>
        <strain evidence="5">cv. PI 614886</strain>
    </source>
</reference>
<dbReference type="OMA" id="MKSITDM"/>
<sequence>MGSRNGSSEMPQRTPPSTKSSQKSSPTTNRIARPLKVAGSGSGSIASPNSLSKTPKKRSPKVLERGSPRSPMNEKHTPSKLSELEYQLSQLEAEFKKAKDQLILSETLKQRTQQESEETKKQLLVMSARLEESQQQLMELSTCEDSRVQELRKLSQERDRVWQSELEAIQKQHSMDSAALASALNEIQKLKRQLEKVAESEATQSMHAETAHSEIENLRVELSETFSLVESMRKQLNDCKGSEAHALQVAREAQMQLEETMKSAESLRSEGLKAKEAYNSLMSELEQSKGEVTLLENMVRKLKEDLETKSQNSSEEIMPKEDGEDKKGESGELEAEINSLKLEIDQLKSALEASELRYEEEYIQSTLQIRNAYDQVERAKADSCAKVAELEEELKKAKGAIEELKSETMTKKTIIKDISENNKELSIKIEEYETSPKKSELEVELKKLNTELQDLKEALLDKETQFQHTTVENEMLKAEIQKREESSQKNNEAAALAEAAKAAERDALVKLGCVTEEADKSSQRATRVAEQLDAAQTANAGLEAELRRLKVQSDQWRKAAEAAANMLSAGSNGKFVDRTISLDSGYNTLAAKMDSPLSDDMDDDSPKKKNGNMLKKIGVLWKKGQK</sequence>
<dbReference type="PANTHER" id="PTHR34224">
    <property type="entry name" value="INTERACTOR OF CONSTITUTIVE ACTIVE ROPS 2, CHLOROPLASTIC-RELATED"/>
    <property type="match status" value="1"/>
</dbReference>
<dbReference type="PANTHER" id="PTHR34224:SF4">
    <property type="entry name" value="INTERACTOR OF CONSTITUTIVE ACTIVE ROPS 2, CHLOROPLASTIC"/>
    <property type="match status" value="1"/>
</dbReference>
<keyword evidence="6" id="KW-1185">Reference proteome</keyword>
<feature type="compositionally biased region" description="Polar residues" evidence="4">
    <location>
        <begin position="1"/>
        <end position="11"/>
    </location>
</feature>
<evidence type="ECO:0000256" key="3">
    <source>
        <dbReference type="SAM" id="Coils"/>
    </source>
</evidence>
<feature type="region of interest" description="Disordered" evidence="4">
    <location>
        <begin position="1"/>
        <end position="81"/>
    </location>
</feature>
<feature type="coiled-coil region" evidence="3">
    <location>
        <begin position="81"/>
        <end position="108"/>
    </location>
</feature>
<feature type="compositionally biased region" description="Low complexity" evidence="4">
    <location>
        <begin position="15"/>
        <end position="28"/>
    </location>
</feature>
<dbReference type="EnsemblPlants" id="AUR62040022-RA">
    <property type="protein sequence ID" value="AUR62040022-RA:cds"/>
    <property type="gene ID" value="AUR62040022"/>
</dbReference>
<proteinExistence type="inferred from homology"/>
<evidence type="ECO:0000256" key="2">
    <source>
        <dbReference type="ARBA" id="ARBA00023054"/>
    </source>
</evidence>
<evidence type="ECO:0000313" key="6">
    <source>
        <dbReference type="Proteomes" id="UP000596660"/>
    </source>
</evidence>
<protein>
    <submittedName>
        <fullName evidence="5">Uncharacterized protein</fullName>
    </submittedName>
</protein>
<feature type="region of interest" description="Disordered" evidence="4">
    <location>
        <begin position="591"/>
        <end position="626"/>
    </location>
</feature>
<feature type="compositionally biased region" description="Polar residues" evidence="4">
    <location>
        <begin position="43"/>
        <end position="53"/>
    </location>
</feature>
<keyword evidence="2 3" id="KW-0175">Coiled coil</keyword>
<accession>A0A803N3V1</accession>
<dbReference type="InterPro" id="IPR029688">
    <property type="entry name" value="ICR"/>
</dbReference>
<organism evidence="5 6">
    <name type="scientific">Chenopodium quinoa</name>
    <name type="common">Quinoa</name>
    <dbReference type="NCBI Taxonomy" id="63459"/>
    <lineage>
        <taxon>Eukaryota</taxon>
        <taxon>Viridiplantae</taxon>
        <taxon>Streptophyta</taxon>
        <taxon>Embryophyta</taxon>
        <taxon>Tracheophyta</taxon>
        <taxon>Spermatophyta</taxon>
        <taxon>Magnoliopsida</taxon>
        <taxon>eudicotyledons</taxon>
        <taxon>Gunneridae</taxon>
        <taxon>Pentapetalae</taxon>
        <taxon>Caryophyllales</taxon>
        <taxon>Chenopodiaceae</taxon>
        <taxon>Chenopodioideae</taxon>
        <taxon>Atripliceae</taxon>
        <taxon>Chenopodium</taxon>
    </lineage>
</organism>
<feature type="region of interest" description="Disordered" evidence="4">
    <location>
        <begin position="305"/>
        <end position="333"/>
    </location>
</feature>
<feature type="compositionally biased region" description="Basic and acidic residues" evidence="4">
    <location>
        <begin position="317"/>
        <end position="330"/>
    </location>
</feature>
<feature type="compositionally biased region" description="Basic and acidic residues" evidence="4">
    <location>
        <begin position="61"/>
        <end position="77"/>
    </location>
</feature>
<gene>
    <name evidence="5" type="primary">LOC110717236</name>
</gene>